<proteinExistence type="predicted"/>
<accession>A0ABD1I8P3</accession>
<dbReference type="Proteomes" id="UP001567538">
    <property type="component" value="Unassembled WGS sequence"/>
</dbReference>
<dbReference type="EMBL" id="JBEAFC010000003">
    <property type="protein sequence ID" value="KAL1564737.1"/>
    <property type="molecule type" value="Genomic_DNA"/>
</dbReference>
<organism evidence="1 2">
    <name type="scientific">Salvia divinorum</name>
    <name type="common">Maria pastora</name>
    <name type="synonym">Diviner's sage</name>
    <dbReference type="NCBI Taxonomy" id="28513"/>
    <lineage>
        <taxon>Eukaryota</taxon>
        <taxon>Viridiplantae</taxon>
        <taxon>Streptophyta</taxon>
        <taxon>Embryophyta</taxon>
        <taxon>Tracheophyta</taxon>
        <taxon>Spermatophyta</taxon>
        <taxon>Magnoliopsida</taxon>
        <taxon>eudicotyledons</taxon>
        <taxon>Gunneridae</taxon>
        <taxon>Pentapetalae</taxon>
        <taxon>asterids</taxon>
        <taxon>lamiids</taxon>
        <taxon>Lamiales</taxon>
        <taxon>Lamiaceae</taxon>
        <taxon>Nepetoideae</taxon>
        <taxon>Mentheae</taxon>
        <taxon>Salviinae</taxon>
        <taxon>Salvia</taxon>
        <taxon>Salvia subgen. Calosphace</taxon>
    </lineage>
</organism>
<sequence length="121" mass="14391">MLQHEVSSFDFAGKDEETYFEEMKAPNLEDQTLIQHQTRNDQFLTRRRHIFLGITTSIATSNSLHRCLFCSRRCVVRIARFSSLYFKRILHLVVQSDGYQVRPPFGKRAPSFVRYRECKTW</sequence>
<comment type="caution">
    <text evidence="1">The sequence shown here is derived from an EMBL/GenBank/DDBJ whole genome shotgun (WGS) entry which is preliminary data.</text>
</comment>
<evidence type="ECO:0000313" key="1">
    <source>
        <dbReference type="EMBL" id="KAL1564737.1"/>
    </source>
</evidence>
<name>A0ABD1I8P3_SALDI</name>
<reference evidence="1 2" key="1">
    <citation type="submission" date="2024-06" db="EMBL/GenBank/DDBJ databases">
        <title>A chromosome level genome sequence of Diviner's sage (Salvia divinorum).</title>
        <authorList>
            <person name="Ford S.A."/>
            <person name="Ro D.-K."/>
            <person name="Ness R.W."/>
            <person name="Phillips M.A."/>
        </authorList>
    </citation>
    <scope>NUCLEOTIDE SEQUENCE [LARGE SCALE GENOMIC DNA]</scope>
    <source>
        <strain evidence="1">SAF-2024a</strain>
        <tissue evidence="1">Leaf</tissue>
    </source>
</reference>
<gene>
    <name evidence="1" type="ORF">AAHA92_07042</name>
</gene>
<keyword evidence="2" id="KW-1185">Reference proteome</keyword>
<evidence type="ECO:0000313" key="2">
    <source>
        <dbReference type="Proteomes" id="UP001567538"/>
    </source>
</evidence>
<protein>
    <submittedName>
        <fullName evidence="1">Uncharacterized protein</fullName>
    </submittedName>
</protein>
<dbReference type="AlphaFoldDB" id="A0ABD1I8P3"/>